<evidence type="ECO:0000313" key="1">
    <source>
        <dbReference type="EMBL" id="RFM26506.1"/>
    </source>
</evidence>
<dbReference type="RefSeq" id="WP_116849060.1">
    <property type="nucleotide sequence ID" value="NZ_QTJU01000009.1"/>
</dbReference>
<comment type="caution">
    <text evidence="1">The sequence shown here is derived from an EMBL/GenBank/DDBJ whole genome shotgun (WGS) entry which is preliminary data.</text>
</comment>
<protein>
    <submittedName>
        <fullName evidence="1">Uncharacterized protein</fullName>
    </submittedName>
</protein>
<dbReference type="AlphaFoldDB" id="A0A3E1NEV1"/>
<reference evidence="1 2" key="1">
    <citation type="submission" date="2018-08" db="EMBL/GenBank/DDBJ databases">
        <title>Chitinophagaceae sp. K23C18032701, a novel bacterium isolated from forest soil.</title>
        <authorList>
            <person name="Wang C."/>
        </authorList>
    </citation>
    <scope>NUCLEOTIDE SEQUENCE [LARGE SCALE GENOMIC DNA]</scope>
    <source>
        <strain evidence="1 2">K23C18032701</strain>
    </source>
</reference>
<organism evidence="1 2">
    <name type="scientific">Deminuibacter soli</name>
    <dbReference type="NCBI Taxonomy" id="2291815"/>
    <lineage>
        <taxon>Bacteria</taxon>
        <taxon>Pseudomonadati</taxon>
        <taxon>Bacteroidota</taxon>
        <taxon>Chitinophagia</taxon>
        <taxon>Chitinophagales</taxon>
        <taxon>Chitinophagaceae</taxon>
        <taxon>Deminuibacter</taxon>
    </lineage>
</organism>
<sequence length="92" mass="10652">MQFHPFPIYLDADDGETARHLLAIPSIRSNGLIDFFIPEVQPDDTMLPTGLHMVYDLLYNEVKVYLNASRIKSIDTVKEEIRRQAYAWARLS</sequence>
<accession>A0A3E1NEV1</accession>
<proteinExistence type="predicted"/>
<name>A0A3E1NEV1_9BACT</name>
<dbReference type="Proteomes" id="UP000261284">
    <property type="component" value="Unassembled WGS sequence"/>
</dbReference>
<keyword evidence="2" id="KW-1185">Reference proteome</keyword>
<dbReference type="EMBL" id="QTJU01000009">
    <property type="protein sequence ID" value="RFM26506.1"/>
    <property type="molecule type" value="Genomic_DNA"/>
</dbReference>
<gene>
    <name evidence="1" type="ORF">DXN05_20005</name>
</gene>
<evidence type="ECO:0000313" key="2">
    <source>
        <dbReference type="Proteomes" id="UP000261284"/>
    </source>
</evidence>